<evidence type="ECO:0000256" key="8">
    <source>
        <dbReference type="PROSITE-ProRule" id="PRU01360"/>
    </source>
</evidence>
<evidence type="ECO:0000259" key="10">
    <source>
        <dbReference type="Pfam" id="PF00593"/>
    </source>
</evidence>
<keyword evidence="7 8" id="KW-0998">Cell outer membrane</keyword>
<keyword evidence="13" id="KW-1185">Reference proteome</keyword>
<dbReference type="Gene3D" id="2.170.130.10">
    <property type="entry name" value="TonB-dependent receptor, plug domain"/>
    <property type="match status" value="1"/>
</dbReference>
<feature type="domain" description="TonB-dependent receptor-like beta-barrel" evidence="10">
    <location>
        <begin position="402"/>
        <end position="897"/>
    </location>
</feature>
<keyword evidence="2 8" id="KW-0813">Transport</keyword>
<protein>
    <recommendedName>
        <fullName evidence="14">TonB-dependent receptor</fullName>
    </recommendedName>
</protein>
<evidence type="ECO:0000256" key="5">
    <source>
        <dbReference type="ARBA" id="ARBA00023077"/>
    </source>
</evidence>
<evidence type="ECO:0000256" key="4">
    <source>
        <dbReference type="ARBA" id="ARBA00022692"/>
    </source>
</evidence>
<dbReference type="GO" id="GO:0009279">
    <property type="term" value="C:cell outer membrane"/>
    <property type="evidence" value="ECO:0007669"/>
    <property type="project" value="UniProtKB-SubCell"/>
</dbReference>
<comment type="caution">
    <text evidence="12">The sequence shown here is derived from an EMBL/GenBank/DDBJ whole genome shotgun (WGS) entry which is preliminary data.</text>
</comment>
<sequence>MLRPAAEGSRRLALASLIAALTAAPGLAQRVSWDAALDAAVDDDQVSTLERLEVQGDKLERHIYEGNLDLVRTENDAQPYNIIGRDLIQRSGATTVEDLLRQQLTMTTQFESSDNSPGGWTGSSSRFSLRGMGAAQTLVLVNGRRVAGVGSRGTAEGSDQADLNGIPLSAIERIEVLPASASAIYGSGALGGVINVVLRRGYSGHEANARYETTDDGHAAISTYNLTSSFQLEQGRTQVLLSTQFQDTEPLYGHQRNFQVRGRERQLANNREAIYVPEGITGDPPAGALVNIRSANGSPLFGPGSSHFTHIPVGYRGWKLDGLQPLIDNQGTYNLDLARGALNSFSGDIVLIGRVRAKSLNFGVSRDMTEKFRLFLDSGWSESVQKDVSTYYTARVATLAASSPNNPFGQDVRITYPARHIDRETSPTSYSTNRQKRAALGFEWELPRDWRLVGDYSWSYSFVDRTYRRQYGTPTFAQAVNAGIVDLLRDTTSFETLIDPYSNLPHTTTKAWQSESTVRAAGPVATWYAGDITLASGAEHRELRSAGFPDYTTPRPPPTYRRQQIDSLYVETTVPLVAPEQGIPVLHAFDVQMAWRHERFDVETAGNKFDTTVPTFGLRWLPVRGLMLRSSYGKGFRVPTYSQLADPTLSTTTSQVNDPRRGGEVSDIYTLSGGNPGLSPETSRNFNVGIVWTPEALSGLRLSVDWYKIEKKNNLTTLGAQAILDQEAIFPDRVIRDPAAAGDPYGVGPITQINTYAMNMLKMETAGIDIGARYLWQAGGAGDFDLAVNATLTDYYRNQTTLNAPLIDWVGVPSNDGPLDSRINSTLNWHRKQWSAGWSAQYYDSYDINPTSTAAILSQGGIRVASQTYHDAFVRYRLPQRHGILAGVELTLGAKNVFDKAPPVDMSRSRYYSTFGDPRMRRFYVNVKKTF</sequence>
<name>A0A139SSX4_9BACT</name>
<dbReference type="PANTHER" id="PTHR47234:SF2">
    <property type="entry name" value="TONB-DEPENDENT RECEPTOR"/>
    <property type="match status" value="1"/>
</dbReference>
<dbReference type="Gene3D" id="2.40.170.20">
    <property type="entry name" value="TonB-dependent receptor, beta-barrel domain"/>
    <property type="match status" value="1"/>
</dbReference>
<keyword evidence="6 8" id="KW-0472">Membrane</keyword>
<dbReference type="AlphaFoldDB" id="A0A139SSX4"/>
<evidence type="ECO:0008006" key="14">
    <source>
        <dbReference type="Google" id="ProtNLM"/>
    </source>
</evidence>
<dbReference type="PANTHER" id="PTHR47234">
    <property type="match status" value="1"/>
</dbReference>
<keyword evidence="3 8" id="KW-1134">Transmembrane beta strand</keyword>
<dbReference type="InterPro" id="IPR037066">
    <property type="entry name" value="Plug_dom_sf"/>
</dbReference>
<dbReference type="Pfam" id="PF07715">
    <property type="entry name" value="Plug"/>
    <property type="match status" value="1"/>
</dbReference>
<gene>
    <name evidence="12" type="ORF">AXK11_00035</name>
</gene>
<accession>A0A139SSX4</accession>
<dbReference type="InterPro" id="IPR039426">
    <property type="entry name" value="TonB-dep_rcpt-like"/>
</dbReference>
<comment type="subcellular location">
    <subcellularLocation>
        <location evidence="1 8">Cell outer membrane</location>
        <topology evidence="1 8">Multi-pass membrane protein</topology>
    </subcellularLocation>
</comment>
<keyword evidence="4 8" id="KW-0812">Transmembrane</keyword>
<dbReference type="InterPro" id="IPR012910">
    <property type="entry name" value="Plug_dom"/>
</dbReference>
<keyword evidence="5 9" id="KW-0798">TonB box</keyword>
<evidence type="ECO:0000259" key="11">
    <source>
        <dbReference type="Pfam" id="PF07715"/>
    </source>
</evidence>
<dbReference type="Proteomes" id="UP000070058">
    <property type="component" value="Unassembled WGS sequence"/>
</dbReference>
<evidence type="ECO:0000313" key="13">
    <source>
        <dbReference type="Proteomes" id="UP000070058"/>
    </source>
</evidence>
<comment type="similarity">
    <text evidence="8 9">Belongs to the TonB-dependent receptor family.</text>
</comment>
<evidence type="ECO:0000256" key="7">
    <source>
        <dbReference type="ARBA" id="ARBA00023237"/>
    </source>
</evidence>
<dbReference type="Pfam" id="PF00593">
    <property type="entry name" value="TonB_dep_Rec_b-barrel"/>
    <property type="match status" value="1"/>
</dbReference>
<dbReference type="EMBL" id="LSZQ01000012">
    <property type="protein sequence ID" value="KXU37669.1"/>
    <property type="molecule type" value="Genomic_DNA"/>
</dbReference>
<evidence type="ECO:0000256" key="3">
    <source>
        <dbReference type="ARBA" id="ARBA00022452"/>
    </source>
</evidence>
<evidence type="ECO:0000313" key="12">
    <source>
        <dbReference type="EMBL" id="KXU37669.1"/>
    </source>
</evidence>
<dbReference type="PROSITE" id="PS52016">
    <property type="entry name" value="TONB_DEPENDENT_REC_3"/>
    <property type="match status" value="1"/>
</dbReference>
<dbReference type="InterPro" id="IPR000531">
    <property type="entry name" value="Beta-barrel_TonB"/>
</dbReference>
<evidence type="ECO:0000256" key="6">
    <source>
        <dbReference type="ARBA" id="ARBA00023136"/>
    </source>
</evidence>
<evidence type="ECO:0000256" key="9">
    <source>
        <dbReference type="RuleBase" id="RU003357"/>
    </source>
</evidence>
<dbReference type="STRING" id="1548207.AXK11_00035"/>
<proteinExistence type="inferred from homology"/>
<evidence type="ECO:0000256" key="1">
    <source>
        <dbReference type="ARBA" id="ARBA00004571"/>
    </source>
</evidence>
<dbReference type="InterPro" id="IPR036942">
    <property type="entry name" value="Beta-barrel_TonB_sf"/>
</dbReference>
<feature type="domain" description="TonB-dependent receptor plug" evidence="11">
    <location>
        <begin position="77"/>
        <end position="193"/>
    </location>
</feature>
<dbReference type="SUPFAM" id="SSF56935">
    <property type="entry name" value="Porins"/>
    <property type="match status" value="1"/>
</dbReference>
<organism evidence="12 13">
    <name type="scientific">Cephaloticoccus primus</name>
    <dbReference type="NCBI Taxonomy" id="1548207"/>
    <lineage>
        <taxon>Bacteria</taxon>
        <taxon>Pseudomonadati</taxon>
        <taxon>Verrucomicrobiota</taxon>
        <taxon>Opitutia</taxon>
        <taxon>Opitutales</taxon>
        <taxon>Opitutaceae</taxon>
        <taxon>Cephaloticoccus</taxon>
    </lineage>
</organism>
<reference evidence="13" key="1">
    <citation type="submission" date="2016-02" db="EMBL/GenBank/DDBJ databases">
        <authorList>
            <person name="Sanders J.G."/>
            <person name="Lin J.Y."/>
            <person name="Wertz J.T."/>
            <person name="Russell J.A."/>
            <person name="Moreau C.S."/>
            <person name="Powell S."/>
        </authorList>
    </citation>
    <scope>NUCLEOTIDE SEQUENCE [LARGE SCALE GENOMIC DNA]</scope>
    <source>
        <strain evidence="13">CAG34</strain>
    </source>
</reference>
<evidence type="ECO:0000256" key="2">
    <source>
        <dbReference type="ARBA" id="ARBA00022448"/>
    </source>
</evidence>